<evidence type="ECO:0000313" key="1">
    <source>
        <dbReference type="EMBL" id="KAK4753304.1"/>
    </source>
</evidence>
<dbReference type="PANTHER" id="PTHR32444">
    <property type="entry name" value="BULB-TYPE LECTIN DOMAIN-CONTAINING PROTEIN"/>
    <property type="match status" value="1"/>
</dbReference>
<organism evidence="1 2">
    <name type="scientific">Trapa incisa</name>
    <dbReference type="NCBI Taxonomy" id="236973"/>
    <lineage>
        <taxon>Eukaryota</taxon>
        <taxon>Viridiplantae</taxon>
        <taxon>Streptophyta</taxon>
        <taxon>Embryophyta</taxon>
        <taxon>Tracheophyta</taxon>
        <taxon>Spermatophyta</taxon>
        <taxon>Magnoliopsida</taxon>
        <taxon>eudicotyledons</taxon>
        <taxon>Gunneridae</taxon>
        <taxon>Pentapetalae</taxon>
        <taxon>rosids</taxon>
        <taxon>malvids</taxon>
        <taxon>Myrtales</taxon>
        <taxon>Lythraceae</taxon>
        <taxon>Trapa</taxon>
    </lineage>
</organism>
<dbReference type="PANTHER" id="PTHR32444:SF247">
    <property type="entry name" value="OS01G0958200 PROTEIN"/>
    <property type="match status" value="1"/>
</dbReference>
<dbReference type="AlphaFoldDB" id="A0AAN7PT05"/>
<accession>A0AAN7PT05</accession>
<keyword evidence="2" id="KW-1185">Reference proteome</keyword>
<evidence type="ECO:0000313" key="2">
    <source>
        <dbReference type="Proteomes" id="UP001345219"/>
    </source>
</evidence>
<proteinExistence type="predicted"/>
<comment type="caution">
    <text evidence="1">The sequence shown here is derived from an EMBL/GenBank/DDBJ whole genome shotgun (WGS) entry which is preliminary data.</text>
</comment>
<dbReference type="EMBL" id="JAXIOK010000016">
    <property type="protein sequence ID" value="KAK4753304.1"/>
    <property type="molecule type" value="Genomic_DNA"/>
</dbReference>
<protein>
    <submittedName>
        <fullName evidence="1">Uncharacterized protein</fullName>
    </submittedName>
</protein>
<name>A0AAN7PT05_9MYRT</name>
<gene>
    <name evidence="1" type="ORF">SAY87_022102</name>
</gene>
<dbReference type="Proteomes" id="UP001345219">
    <property type="component" value="Chromosome 16"/>
</dbReference>
<sequence>MVYQGCYNKRVGWTCQAMGSVLGTSRDNCKVSSFCGMFGSCDNVTGNCRCLEGFRPSDSKTWEQGDFYGGCVRKVTLQCEEISSADGEKDEFLMIPDVVTPLNPSIRNASREHCKVICQGNCFCSSSLLYIWKEG</sequence>
<reference evidence="1 2" key="1">
    <citation type="journal article" date="2023" name="Hortic Res">
        <title>Pangenome of water caltrop reveals structural variations and asymmetric subgenome divergence after allopolyploidization.</title>
        <authorList>
            <person name="Zhang X."/>
            <person name="Chen Y."/>
            <person name="Wang L."/>
            <person name="Yuan Y."/>
            <person name="Fang M."/>
            <person name="Shi L."/>
            <person name="Lu R."/>
            <person name="Comes H.P."/>
            <person name="Ma Y."/>
            <person name="Chen Y."/>
            <person name="Huang G."/>
            <person name="Zhou Y."/>
            <person name="Zheng Z."/>
            <person name="Qiu Y."/>
        </authorList>
    </citation>
    <scope>NUCLEOTIDE SEQUENCE [LARGE SCALE GENOMIC DNA]</scope>
    <source>
        <tissue evidence="1">Roots</tissue>
    </source>
</reference>